<proteinExistence type="inferred from homology"/>
<dbReference type="GO" id="GO:0051087">
    <property type="term" value="F:protein-folding chaperone binding"/>
    <property type="evidence" value="ECO:0007669"/>
    <property type="project" value="InterPro"/>
</dbReference>
<dbReference type="GO" id="GO:0001405">
    <property type="term" value="C:PAM complex, Tim23 associated import motor"/>
    <property type="evidence" value="ECO:0007669"/>
    <property type="project" value="TreeGrafter"/>
</dbReference>
<dbReference type="GO" id="GO:0030150">
    <property type="term" value="P:protein import into mitochondrial matrix"/>
    <property type="evidence" value="ECO:0007669"/>
    <property type="project" value="TreeGrafter"/>
</dbReference>
<dbReference type="AlphaFoldDB" id="A0A6A6U0N3"/>
<dbReference type="OrthoDB" id="201635at2759"/>
<evidence type="ECO:0000256" key="4">
    <source>
        <dbReference type="RuleBase" id="RU000640"/>
    </source>
</evidence>
<dbReference type="FunFam" id="2.30.22.10:FF:000002">
    <property type="entry name" value="GrpE protein homolog"/>
    <property type="match status" value="1"/>
</dbReference>
<evidence type="ECO:0000256" key="5">
    <source>
        <dbReference type="RuleBase" id="RU004478"/>
    </source>
</evidence>
<dbReference type="Pfam" id="PF01025">
    <property type="entry name" value="GrpE"/>
    <property type="match status" value="1"/>
</dbReference>
<dbReference type="GO" id="GO:0042803">
    <property type="term" value="F:protein homodimerization activity"/>
    <property type="evidence" value="ECO:0007669"/>
    <property type="project" value="InterPro"/>
</dbReference>
<dbReference type="PANTHER" id="PTHR21237">
    <property type="entry name" value="GRPE PROTEIN"/>
    <property type="match status" value="1"/>
</dbReference>
<comment type="similarity">
    <text evidence="2 5">Belongs to the GrpE family.</text>
</comment>
<dbReference type="PANTHER" id="PTHR21237:SF23">
    <property type="entry name" value="GRPE PROTEIN HOMOLOG, MITOCHONDRIAL"/>
    <property type="match status" value="1"/>
</dbReference>
<dbReference type="Proteomes" id="UP000799302">
    <property type="component" value="Unassembled WGS sequence"/>
</dbReference>
<dbReference type="HAMAP" id="MF_01151">
    <property type="entry name" value="GrpE"/>
    <property type="match status" value="1"/>
</dbReference>
<keyword evidence="4" id="KW-0496">Mitochondrion</keyword>
<name>A0A6A6U0N3_9PEZI</name>
<dbReference type="InterPro" id="IPR013805">
    <property type="entry name" value="GrpE_CC"/>
</dbReference>
<evidence type="ECO:0000256" key="3">
    <source>
        <dbReference type="ARBA" id="ARBA00023186"/>
    </source>
</evidence>
<feature type="region of interest" description="Disordered" evidence="6">
    <location>
        <begin position="50"/>
        <end position="74"/>
    </location>
</feature>
<keyword evidence="3 4" id="KW-0143">Chaperone</keyword>
<sequence length="242" mass="26961">MLRAARTTGSIAHLSPRSQLLSQASIPSRAFPSTARIAASRLPQSLRWYSDAPETKPSSEAQPEGETAQPSEIDTLKKDVEAKNKEVVDLKDKLLRSVADYRNLQERTKREVQDARDFALQKFTKDLLSSLDNLEHALRAVPAERVASPPSDPVEGHKDLVNLHQGLQMIDNVMLQTLKRHGVVRFDPAVEEEKFDPNKHEAVFMAPQPDKTDGVVFHTQQKGYTLNGRVLRAAQVGVVKNS</sequence>
<comment type="subcellular location">
    <subcellularLocation>
        <location evidence="1 4">Mitochondrion matrix</location>
    </subcellularLocation>
</comment>
<dbReference type="PRINTS" id="PR00773">
    <property type="entry name" value="GRPEPROTEIN"/>
</dbReference>
<accession>A0A6A6U0N3</accession>
<protein>
    <recommendedName>
        <fullName evidence="4">GrpE protein homolog</fullName>
    </recommendedName>
</protein>
<dbReference type="PROSITE" id="PS01071">
    <property type="entry name" value="GRPE"/>
    <property type="match status" value="1"/>
</dbReference>
<dbReference type="SUPFAM" id="SSF58014">
    <property type="entry name" value="Coiled-coil domain of nucleotide exchange factor GrpE"/>
    <property type="match status" value="1"/>
</dbReference>
<dbReference type="Gene3D" id="2.30.22.10">
    <property type="entry name" value="Head domain of nucleotide exchange factor GrpE"/>
    <property type="match status" value="1"/>
</dbReference>
<dbReference type="InterPro" id="IPR009012">
    <property type="entry name" value="GrpE_head"/>
</dbReference>
<dbReference type="CDD" id="cd00446">
    <property type="entry name" value="GrpE"/>
    <property type="match status" value="1"/>
</dbReference>
<comment type="function">
    <text evidence="4">Essential component of the PAM complex, a complex required for the translocation of transit peptide-containing proteins from the inner membrane into the mitochondrial matrix in an ATP-dependent manner.</text>
</comment>
<evidence type="ECO:0000256" key="1">
    <source>
        <dbReference type="ARBA" id="ARBA00004305"/>
    </source>
</evidence>
<reference evidence="7" key="1">
    <citation type="journal article" date="2020" name="Stud. Mycol.">
        <title>101 Dothideomycetes genomes: a test case for predicting lifestyles and emergence of pathogens.</title>
        <authorList>
            <person name="Haridas S."/>
            <person name="Albert R."/>
            <person name="Binder M."/>
            <person name="Bloem J."/>
            <person name="Labutti K."/>
            <person name="Salamov A."/>
            <person name="Andreopoulos B."/>
            <person name="Baker S."/>
            <person name="Barry K."/>
            <person name="Bills G."/>
            <person name="Bluhm B."/>
            <person name="Cannon C."/>
            <person name="Castanera R."/>
            <person name="Culley D."/>
            <person name="Daum C."/>
            <person name="Ezra D."/>
            <person name="Gonzalez J."/>
            <person name="Henrissat B."/>
            <person name="Kuo A."/>
            <person name="Liang C."/>
            <person name="Lipzen A."/>
            <person name="Lutzoni F."/>
            <person name="Magnuson J."/>
            <person name="Mondo S."/>
            <person name="Nolan M."/>
            <person name="Ohm R."/>
            <person name="Pangilinan J."/>
            <person name="Park H.-J."/>
            <person name="Ramirez L."/>
            <person name="Alfaro M."/>
            <person name="Sun H."/>
            <person name="Tritt A."/>
            <person name="Yoshinaga Y."/>
            <person name="Zwiers L.-H."/>
            <person name="Turgeon B."/>
            <person name="Goodwin S."/>
            <person name="Spatafora J."/>
            <person name="Crous P."/>
            <person name="Grigoriev I."/>
        </authorList>
    </citation>
    <scope>NUCLEOTIDE SEQUENCE</scope>
    <source>
        <strain evidence="7">CBS 115976</strain>
    </source>
</reference>
<dbReference type="InterPro" id="IPR000740">
    <property type="entry name" value="GrpE"/>
</dbReference>
<evidence type="ECO:0000313" key="7">
    <source>
        <dbReference type="EMBL" id="KAF2664997.1"/>
    </source>
</evidence>
<gene>
    <name evidence="7" type="ORF">BT63DRAFT_378384</name>
</gene>
<dbReference type="GO" id="GO:0051082">
    <property type="term" value="F:unfolded protein binding"/>
    <property type="evidence" value="ECO:0007669"/>
    <property type="project" value="TreeGrafter"/>
</dbReference>
<dbReference type="GO" id="GO:0006457">
    <property type="term" value="P:protein folding"/>
    <property type="evidence" value="ECO:0007669"/>
    <property type="project" value="InterPro"/>
</dbReference>
<evidence type="ECO:0000256" key="6">
    <source>
        <dbReference type="SAM" id="MobiDB-lite"/>
    </source>
</evidence>
<dbReference type="GO" id="GO:0000774">
    <property type="term" value="F:adenyl-nucleotide exchange factor activity"/>
    <property type="evidence" value="ECO:0007669"/>
    <property type="project" value="InterPro"/>
</dbReference>
<organism evidence="7 8">
    <name type="scientific">Microthyrium microscopicum</name>
    <dbReference type="NCBI Taxonomy" id="703497"/>
    <lineage>
        <taxon>Eukaryota</taxon>
        <taxon>Fungi</taxon>
        <taxon>Dikarya</taxon>
        <taxon>Ascomycota</taxon>
        <taxon>Pezizomycotina</taxon>
        <taxon>Dothideomycetes</taxon>
        <taxon>Dothideomycetes incertae sedis</taxon>
        <taxon>Microthyriales</taxon>
        <taxon>Microthyriaceae</taxon>
        <taxon>Microthyrium</taxon>
    </lineage>
</organism>
<keyword evidence="8" id="KW-1185">Reference proteome</keyword>
<dbReference type="Gene3D" id="3.90.20.20">
    <property type="match status" value="1"/>
</dbReference>
<evidence type="ECO:0000313" key="8">
    <source>
        <dbReference type="Proteomes" id="UP000799302"/>
    </source>
</evidence>
<evidence type="ECO:0000256" key="2">
    <source>
        <dbReference type="ARBA" id="ARBA00009054"/>
    </source>
</evidence>
<dbReference type="EMBL" id="MU004241">
    <property type="protein sequence ID" value="KAF2664997.1"/>
    <property type="molecule type" value="Genomic_DNA"/>
</dbReference>
<dbReference type="SUPFAM" id="SSF51064">
    <property type="entry name" value="Head domain of nucleotide exchange factor GrpE"/>
    <property type="match status" value="1"/>
</dbReference>